<dbReference type="RefSeq" id="XP_043166986.1">
    <property type="nucleotide sequence ID" value="XM_043311051.1"/>
</dbReference>
<gene>
    <name evidence="3" type="ORF">ALTATR162_LOCUS3445</name>
</gene>
<keyword evidence="4" id="KW-1185">Reference proteome</keyword>
<dbReference type="PANTHER" id="PTHR35006:SF2">
    <property type="entry name" value="GLYOXALASE FAMILY PROTEIN (AFU_ORTHOLOGUE AFUA_5G14830)"/>
    <property type="match status" value="1"/>
</dbReference>
<protein>
    <recommendedName>
        <fullName evidence="2">VOC domain-containing protein</fullName>
    </recommendedName>
</protein>
<evidence type="ECO:0000313" key="4">
    <source>
        <dbReference type="Proteomes" id="UP000676310"/>
    </source>
</evidence>
<sequence length="308" mass="33585">MLDHIGITVPVSRYEEVITWYLAALAPLGYSKQKDFHGQGAGLGPDRSNIVFYIGAKDGAEVAATHIAFRCTDRKTVDMFHEEAVKAGGKDNGKPGWRHLYHPKYYAAFAVDPVGNNVEVVDHGLSIYEALLGLFNATTPVSQTTQTFAVTASRAIQTDAATISLWDLLPKARKEAYDRGFNAGKGDGHVQSIKKGNGAGLTEEGLKMGLKQGMEVELQRGIKMGKEVGYTDGLVEGIRQAKEEIKKLDGKDSRRHKPVGEVTREKIVVKLPPAPTESIAKKRKDKMMKPKSNGVDPFASLLGLVLKK</sequence>
<accession>A0A8J2HZW8</accession>
<name>A0A8J2HZW8_9PLEO</name>
<dbReference type="PANTHER" id="PTHR35006">
    <property type="entry name" value="GLYOXALASE FAMILY PROTEIN (AFU_ORTHOLOGUE AFUA_5G14830)"/>
    <property type="match status" value="1"/>
</dbReference>
<evidence type="ECO:0000256" key="1">
    <source>
        <dbReference type="SAM" id="MobiDB-lite"/>
    </source>
</evidence>
<dbReference type="PROSITE" id="PS51819">
    <property type="entry name" value="VOC"/>
    <property type="match status" value="1"/>
</dbReference>
<dbReference type="Gene3D" id="3.10.180.10">
    <property type="entry name" value="2,3-Dihydroxybiphenyl 1,2-Dioxygenase, domain 1"/>
    <property type="match status" value="1"/>
</dbReference>
<dbReference type="Proteomes" id="UP000676310">
    <property type="component" value="Unassembled WGS sequence"/>
</dbReference>
<dbReference type="EMBL" id="CAJRGZ010000016">
    <property type="protein sequence ID" value="CAG5154053.1"/>
    <property type="molecule type" value="Genomic_DNA"/>
</dbReference>
<feature type="region of interest" description="Disordered" evidence="1">
    <location>
        <begin position="273"/>
        <end position="293"/>
    </location>
</feature>
<proteinExistence type="predicted"/>
<dbReference type="GeneID" id="67015002"/>
<comment type="caution">
    <text evidence="3">The sequence shown here is derived from an EMBL/GenBank/DDBJ whole genome shotgun (WGS) entry which is preliminary data.</text>
</comment>
<reference evidence="3" key="1">
    <citation type="submission" date="2021-05" db="EMBL/GenBank/DDBJ databases">
        <authorList>
            <person name="Stam R."/>
        </authorList>
    </citation>
    <scope>NUCLEOTIDE SEQUENCE</scope>
    <source>
        <strain evidence="3">CS162</strain>
    </source>
</reference>
<dbReference type="SUPFAM" id="SSF54593">
    <property type="entry name" value="Glyoxalase/Bleomycin resistance protein/Dihydroxybiphenyl dioxygenase"/>
    <property type="match status" value="1"/>
</dbReference>
<evidence type="ECO:0000313" key="3">
    <source>
        <dbReference type="EMBL" id="CAG5154053.1"/>
    </source>
</evidence>
<feature type="domain" description="VOC" evidence="2">
    <location>
        <begin position="1"/>
        <end position="123"/>
    </location>
</feature>
<organism evidence="3 4">
    <name type="scientific">Alternaria atra</name>
    <dbReference type="NCBI Taxonomy" id="119953"/>
    <lineage>
        <taxon>Eukaryota</taxon>
        <taxon>Fungi</taxon>
        <taxon>Dikarya</taxon>
        <taxon>Ascomycota</taxon>
        <taxon>Pezizomycotina</taxon>
        <taxon>Dothideomycetes</taxon>
        <taxon>Pleosporomycetidae</taxon>
        <taxon>Pleosporales</taxon>
        <taxon>Pleosporineae</taxon>
        <taxon>Pleosporaceae</taxon>
        <taxon>Alternaria</taxon>
        <taxon>Alternaria sect. Ulocladioides</taxon>
    </lineage>
</organism>
<dbReference type="CDD" id="cd07262">
    <property type="entry name" value="VOC_like"/>
    <property type="match status" value="1"/>
</dbReference>
<dbReference type="InterPro" id="IPR037523">
    <property type="entry name" value="VOC_core"/>
</dbReference>
<dbReference type="AlphaFoldDB" id="A0A8J2HZW8"/>
<evidence type="ECO:0000259" key="2">
    <source>
        <dbReference type="PROSITE" id="PS51819"/>
    </source>
</evidence>
<dbReference type="InterPro" id="IPR029068">
    <property type="entry name" value="Glyas_Bleomycin-R_OHBP_Dase"/>
</dbReference>
<dbReference type="OrthoDB" id="10249419at2759"/>